<organism evidence="1 2">
    <name type="scientific">Folsomia candida</name>
    <name type="common">Springtail</name>
    <dbReference type="NCBI Taxonomy" id="158441"/>
    <lineage>
        <taxon>Eukaryota</taxon>
        <taxon>Metazoa</taxon>
        <taxon>Ecdysozoa</taxon>
        <taxon>Arthropoda</taxon>
        <taxon>Hexapoda</taxon>
        <taxon>Collembola</taxon>
        <taxon>Entomobryomorpha</taxon>
        <taxon>Isotomoidea</taxon>
        <taxon>Isotomidae</taxon>
        <taxon>Proisotominae</taxon>
        <taxon>Folsomia</taxon>
    </lineage>
</organism>
<dbReference type="OrthoDB" id="5337378at2759"/>
<proteinExistence type="predicted"/>
<accession>A0A226D928</accession>
<reference evidence="1 2" key="1">
    <citation type="submission" date="2015-12" db="EMBL/GenBank/DDBJ databases">
        <title>The genome of Folsomia candida.</title>
        <authorList>
            <person name="Faddeeva A."/>
            <person name="Derks M.F."/>
            <person name="Anvar Y."/>
            <person name="Smit S."/>
            <person name="Van Straalen N."/>
            <person name="Roelofs D."/>
        </authorList>
    </citation>
    <scope>NUCLEOTIDE SEQUENCE [LARGE SCALE GENOMIC DNA]</scope>
    <source>
        <strain evidence="1 2">VU population</strain>
        <tissue evidence="1">Whole body</tissue>
    </source>
</reference>
<evidence type="ECO:0000313" key="1">
    <source>
        <dbReference type="EMBL" id="OXA42052.1"/>
    </source>
</evidence>
<name>A0A226D928_FOLCA</name>
<gene>
    <name evidence="1" type="ORF">Fcan01_23240</name>
</gene>
<dbReference type="AlphaFoldDB" id="A0A226D928"/>
<comment type="caution">
    <text evidence="1">The sequence shown here is derived from an EMBL/GenBank/DDBJ whole genome shotgun (WGS) entry which is preliminary data.</text>
</comment>
<keyword evidence="2" id="KW-1185">Reference proteome</keyword>
<evidence type="ECO:0000313" key="2">
    <source>
        <dbReference type="Proteomes" id="UP000198287"/>
    </source>
</evidence>
<dbReference type="EMBL" id="LNIX01000027">
    <property type="protein sequence ID" value="OXA42052.1"/>
    <property type="molecule type" value="Genomic_DNA"/>
</dbReference>
<protein>
    <submittedName>
        <fullName evidence="1">Uncharacterized protein</fullName>
    </submittedName>
</protein>
<sequence length="274" mass="31640">MPFLLVTTREPGIVQAMNEDRERYIGKVFPEKYTTLRIAQKRWLGVYPDVNIVEVALPLCPSFGLEYLSRLLQMPQSCALLFKLGHLLNWNPLSLRLAGCSIALMAPSVSTLAGETEVEKYLALLLEKFDKYGGNFKQVPPFHGHSLRTMRRYTEDYTLLVVLYLTMCQIEGVLSGQEELLACVHSIQSDLLTYIWPRLNSTRNEFGTREEEARNILETFGLITKCEESGKYFHICGNHLAHATRHMDDLENEEDERVEVGESWRGYNRYNWRI</sequence>
<dbReference type="Proteomes" id="UP000198287">
    <property type="component" value="Unassembled WGS sequence"/>
</dbReference>